<keyword evidence="1" id="KW-0812">Transmembrane</keyword>
<reference evidence="2 3" key="1">
    <citation type="journal article" date="2015" name="Sci. Rep.">
        <title>The power of single molecule real-time sequencing technology in the de novo assembly of a eukaryotic genome.</title>
        <authorList>
            <person name="Sakai H."/>
            <person name="Naito K."/>
            <person name="Ogiso-Tanaka E."/>
            <person name="Takahashi Y."/>
            <person name="Iseki K."/>
            <person name="Muto C."/>
            <person name="Satou K."/>
            <person name="Teruya K."/>
            <person name="Shiroma A."/>
            <person name="Shimoji M."/>
            <person name="Hirano T."/>
            <person name="Itoh T."/>
            <person name="Kaga A."/>
            <person name="Tomooka N."/>
        </authorList>
    </citation>
    <scope>NUCLEOTIDE SEQUENCE [LARGE SCALE GENOMIC DNA]</scope>
    <source>
        <strain evidence="3">cv. Shumari</strain>
    </source>
</reference>
<protein>
    <submittedName>
        <fullName evidence="2">Uncharacterized protein</fullName>
    </submittedName>
</protein>
<evidence type="ECO:0000313" key="2">
    <source>
        <dbReference type="EMBL" id="BAT96360.1"/>
    </source>
</evidence>
<dbReference type="AlphaFoldDB" id="A0A0S3SU42"/>
<evidence type="ECO:0000256" key="1">
    <source>
        <dbReference type="SAM" id="Phobius"/>
    </source>
</evidence>
<evidence type="ECO:0000313" key="3">
    <source>
        <dbReference type="Proteomes" id="UP000291084"/>
    </source>
</evidence>
<feature type="transmembrane region" description="Helical" evidence="1">
    <location>
        <begin position="38"/>
        <end position="56"/>
    </location>
</feature>
<organism evidence="2 3">
    <name type="scientific">Vigna angularis var. angularis</name>
    <dbReference type="NCBI Taxonomy" id="157739"/>
    <lineage>
        <taxon>Eukaryota</taxon>
        <taxon>Viridiplantae</taxon>
        <taxon>Streptophyta</taxon>
        <taxon>Embryophyta</taxon>
        <taxon>Tracheophyta</taxon>
        <taxon>Spermatophyta</taxon>
        <taxon>Magnoliopsida</taxon>
        <taxon>eudicotyledons</taxon>
        <taxon>Gunneridae</taxon>
        <taxon>Pentapetalae</taxon>
        <taxon>rosids</taxon>
        <taxon>fabids</taxon>
        <taxon>Fabales</taxon>
        <taxon>Fabaceae</taxon>
        <taxon>Papilionoideae</taxon>
        <taxon>50 kb inversion clade</taxon>
        <taxon>NPAAA clade</taxon>
        <taxon>indigoferoid/millettioid clade</taxon>
        <taxon>Phaseoleae</taxon>
        <taxon>Vigna</taxon>
    </lineage>
</organism>
<gene>
    <name evidence="2" type="primary">Vigan.08G328500</name>
    <name evidence="2" type="ORF">VIGAN_08328500</name>
</gene>
<name>A0A0S3SU42_PHAAN</name>
<keyword evidence="3" id="KW-1185">Reference proteome</keyword>
<proteinExistence type="predicted"/>
<sequence length="82" mass="9794">MNLEVKLMKNLYVYPMSIHQLSLTLVKMKKEMLLLNRYPYGLCVLMLVILERRLIWIKCTTQYLQKGLNRGGIFCIINFHVF</sequence>
<dbReference type="EMBL" id="AP015041">
    <property type="protein sequence ID" value="BAT96360.1"/>
    <property type="molecule type" value="Genomic_DNA"/>
</dbReference>
<accession>A0A0S3SU42</accession>
<dbReference type="Proteomes" id="UP000291084">
    <property type="component" value="Chromosome 8"/>
</dbReference>
<keyword evidence="1" id="KW-0472">Membrane</keyword>
<keyword evidence="1" id="KW-1133">Transmembrane helix</keyword>